<evidence type="ECO:0000313" key="2">
    <source>
        <dbReference type="Proteomes" id="UP000800096"/>
    </source>
</evidence>
<protein>
    <submittedName>
        <fullName evidence="1">Uncharacterized protein</fullName>
    </submittedName>
</protein>
<dbReference type="AlphaFoldDB" id="A0A6A5QD46"/>
<dbReference type="EMBL" id="ML979139">
    <property type="protein sequence ID" value="KAF1913279.1"/>
    <property type="molecule type" value="Genomic_DNA"/>
</dbReference>
<dbReference type="Proteomes" id="UP000800096">
    <property type="component" value="Unassembled WGS sequence"/>
</dbReference>
<dbReference type="OrthoDB" id="414540at2759"/>
<name>A0A6A5QD46_AMPQU</name>
<proteinExistence type="predicted"/>
<feature type="non-terminal residue" evidence="1">
    <location>
        <position position="1"/>
    </location>
</feature>
<organism evidence="1 2">
    <name type="scientific">Ampelomyces quisqualis</name>
    <name type="common">Powdery mildew agent</name>
    <dbReference type="NCBI Taxonomy" id="50730"/>
    <lineage>
        <taxon>Eukaryota</taxon>
        <taxon>Fungi</taxon>
        <taxon>Dikarya</taxon>
        <taxon>Ascomycota</taxon>
        <taxon>Pezizomycotina</taxon>
        <taxon>Dothideomycetes</taxon>
        <taxon>Pleosporomycetidae</taxon>
        <taxon>Pleosporales</taxon>
        <taxon>Pleosporineae</taxon>
        <taxon>Phaeosphaeriaceae</taxon>
        <taxon>Ampelomyces</taxon>
    </lineage>
</organism>
<reference evidence="1" key="1">
    <citation type="journal article" date="2020" name="Stud. Mycol.">
        <title>101 Dothideomycetes genomes: a test case for predicting lifestyles and emergence of pathogens.</title>
        <authorList>
            <person name="Haridas S."/>
            <person name="Albert R."/>
            <person name="Binder M."/>
            <person name="Bloem J."/>
            <person name="Labutti K."/>
            <person name="Salamov A."/>
            <person name="Andreopoulos B."/>
            <person name="Baker S."/>
            <person name="Barry K."/>
            <person name="Bills G."/>
            <person name="Bluhm B."/>
            <person name="Cannon C."/>
            <person name="Castanera R."/>
            <person name="Culley D."/>
            <person name="Daum C."/>
            <person name="Ezra D."/>
            <person name="Gonzalez J."/>
            <person name="Henrissat B."/>
            <person name="Kuo A."/>
            <person name="Liang C."/>
            <person name="Lipzen A."/>
            <person name="Lutzoni F."/>
            <person name="Magnuson J."/>
            <person name="Mondo S."/>
            <person name="Nolan M."/>
            <person name="Ohm R."/>
            <person name="Pangilinan J."/>
            <person name="Park H.-J."/>
            <person name="Ramirez L."/>
            <person name="Alfaro M."/>
            <person name="Sun H."/>
            <person name="Tritt A."/>
            <person name="Yoshinaga Y."/>
            <person name="Zwiers L.-H."/>
            <person name="Turgeon B."/>
            <person name="Goodwin S."/>
            <person name="Spatafora J."/>
            <person name="Crous P."/>
            <person name="Grigoriev I."/>
        </authorList>
    </citation>
    <scope>NUCLEOTIDE SEQUENCE</scope>
    <source>
        <strain evidence="1">HMLAC05119</strain>
    </source>
</reference>
<sequence length="62" mass="7001">SITDKRVDESQKKAVLRASFFVVAMRAQSQVENDLLWMLEMDSEGKRDPKSLDIVDGTGEDN</sequence>
<keyword evidence="2" id="KW-1185">Reference proteome</keyword>
<accession>A0A6A5QD46</accession>
<evidence type="ECO:0000313" key="1">
    <source>
        <dbReference type="EMBL" id="KAF1913279.1"/>
    </source>
</evidence>
<gene>
    <name evidence="1" type="ORF">BDU57DRAFT_457190</name>
</gene>